<dbReference type="KEGG" id="wic:J056_003017"/>
<dbReference type="AlphaFoldDB" id="R9ANC8"/>
<reference evidence="2" key="1">
    <citation type="journal article" date="2013" name="BMC Genomics">
        <title>Genome and transcriptome sequencing of the halophilic fungus Wallemia ichthyophaga: haloadaptations present and absent.</title>
        <authorList>
            <person name="Zajc J."/>
            <person name="Liu Y."/>
            <person name="Dai W."/>
            <person name="Yang Z."/>
            <person name="Hu J."/>
            <person name="Gostincar C."/>
            <person name="Gunde-Cimerman N."/>
        </authorList>
    </citation>
    <scope>NUCLEOTIDE SEQUENCE [LARGE SCALE GENOMIC DNA]</scope>
    <source>
        <strain evidence="2">EXF-994 / CBS 113033</strain>
    </source>
</reference>
<accession>R9ANC8</accession>
<evidence type="ECO:0000313" key="2">
    <source>
        <dbReference type="Proteomes" id="UP000014064"/>
    </source>
</evidence>
<sequence>MSDAVVPFINLLEVEQTDKEKKEFRKLADEIDSVFGRGVVVFDVQCEFGVRLDGYLDVLVLKEIPSYTIKDALMEKGVEVKTSDTRASASFCPMRGNRVQVPLCFASEENRCYNDLHCSNIHSLAVLRNTKPVVAIASNDYEIYASNGNIKLLFTLKDFDKATGRPEYYRKKEFLLSKSTLDKLDCFPFPSHQFIEECQEKRQENFSSCTSSWQGEIVSSVRGEITKDEALILEREQVHKKKVEVRKIADEIVDKLGPCMIILDELRPFRRRTTEYLNIFFLSNTEDLRDVSKTPPITIRPLSFSPMPLLRFKALNSDFKFIYILPDTVNLQSARKLNDDLKDEVMKLKIDNTRHILMIASNDKEIYASDGNDSLLFTLEDFDEATERHDYCEKKKLLLPDHRLEWLDTSLALSLYEKEKNTSFWSPRSHYLPDGAREELMEKEVLALENEQNRKEDAMMRKIVRTIIEKFGRDCTIVLDELRPFGFRYTEYPNISLCLLLDEENLPNFPRSHPISISAVFEGMGVNAKSIQSKCATSICYVCGGKAEQPVRQTTAFPPMLSKEEQIPIAMSREFYCKHAHHDVNGISEKPDNYYPSDCYPGTFLKRTVNVVENIRKKLS</sequence>
<dbReference type="HOGENOM" id="CLU_440890_0_0_1"/>
<dbReference type="RefSeq" id="XP_009266596.1">
    <property type="nucleotide sequence ID" value="XM_009268321.1"/>
</dbReference>
<dbReference type="EMBL" id="KE007226">
    <property type="protein sequence ID" value="EOR03560.1"/>
    <property type="molecule type" value="Genomic_DNA"/>
</dbReference>
<dbReference type="Proteomes" id="UP000014064">
    <property type="component" value="Unassembled WGS sequence"/>
</dbReference>
<organism evidence="1 2">
    <name type="scientific">Wallemia ichthyophaga (strain EXF-994 / CBS 113033)</name>
    <dbReference type="NCBI Taxonomy" id="1299270"/>
    <lineage>
        <taxon>Eukaryota</taxon>
        <taxon>Fungi</taxon>
        <taxon>Dikarya</taxon>
        <taxon>Basidiomycota</taxon>
        <taxon>Wallemiomycotina</taxon>
        <taxon>Wallemiomycetes</taxon>
        <taxon>Wallemiales</taxon>
        <taxon>Wallemiaceae</taxon>
        <taxon>Wallemia</taxon>
    </lineage>
</organism>
<proteinExistence type="predicted"/>
<name>R9ANC8_WALI9</name>
<keyword evidence="2" id="KW-1185">Reference proteome</keyword>
<dbReference type="GeneID" id="20375969"/>
<protein>
    <submittedName>
        <fullName evidence="1">Uncharacterized protein</fullName>
    </submittedName>
</protein>
<evidence type="ECO:0000313" key="1">
    <source>
        <dbReference type="EMBL" id="EOR03560.1"/>
    </source>
</evidence>
<gene>
    <name evidence="1" type="ORF">J056_003017</name>
</gene>